<evidence type="ECO:0000256" key="2">
    <source>
        <dbReference type="ARBA" id="ARBA00023002"/>
    </source>
</evidence>
<evidence type="ECO:0000313" key="6">
    <source>
        <dbReference type="Proteomes" id="UP000228758"/>
    </source>
</evidence>
<gene>
    <name evidence="5" type="ORF">CLV46_0284</name>
</gene>
<name>A0A2M9CFW0_9MICO</name>
<keyword evidence="3" id="KW-0520">NAD</keyword>
<dbReference type="AlphaFoldDB" id="A0A2M9CFW0"/>
<reference evidence="5 6" key="1">
    <citation type="submission" date="2017-11" db="EMBL/GenBank/DDBJ databases">
        <title>Genomic Encyclopedia of Archaeal and Bacterial Type Strains, Phase II (KMG-II): From Individual Species to Whole Genera.</title>
        <authorList>
            <person name="Goeker M."/>
        </authorList>
    </citation>
    <scope>NUCLEOTIDE SEQUENCE [LARGE SCALE GENOMIC DNA]</scope>
    <source>
        <strain evidence="5 6">DSM 27393</strain>
    </source>
</reference>
<comment type="similarity">
    <text evidence="1">Belongs to the NAD(P)-dependent epimerase/dehydratase family.</text>
</comment>
<keyword evidence="2" id="KW-0560">Oxidoreductase</keyword>
<dbReference type="Gene3D" id="3.40.50.720">
    <property type="entry name" value="NAD(P)-binding Rossmann-like Domain"/>
    <property type="match status" value="1"/>
</dbReference>
<feature type="domain" description="NAD-dependent epimerase/dehydratase" evidence="4">
    <location>
        <begin position="4"/>
        <end position="162"/>
    </location>
</feature>
<dbReference type="SUPFAM" id="SSF51735">
    <property type="entry name" value="NAD(P)-binding Rossmann-fold domains"/>
    <property type="match status" value="1"/>
</dbReference>
<proteinExistence type="inferred from homology"/>
<evidence type="ECO:0000256" key="3">
    <source>
        <dbReference type="ARBA" id="ARBA00023027"/>
    </source>
</evidence>
<dbReference type="Proteomes" id="UP000228758">
    <property type="component" value="Unassembled WGS sequence"/>
</dbReference>
<sequence>MSTIVVTGAGGRIGRAVSPLLERPDRELRLLEAPGAGGDVEGVIEGDILDRDFLARAFEGADTVVHFAGFPSEREWDELNDTNITGTRLVLEAARDAGVRRVLLASSIHAVGLATAAEARATDLLAPRPDTYYGVTKAAMELLGAVVSHRTGMSIVSVRICAFNTEPSPDFLPIWFSPGDMARLIEAVAQLDDGQHHIVWGVSANESAWFPLGPGKAIGFEPLDDAYAWARERGIEPGDIAPMGEPLGGQFTTWQLGVPRD</sequence>
<dbReference type="InterPro" id="IPR001509">
    <property type="entry name" value="Epimerase_deHydtase"/>
</dbReference>
<accession>A0A2M9CFW0</accession>
<evidence type="ECO:0000259" key="4">
    <source>
        <dbReference type="Pfam" id="PF01370"/>
    </source>
</evidence>
<dbReference type="PANTHER" id="PTHR43103">
    <property type="entry name" value="NUCLEOSIDE-DIPHOSPHATE-SUGAR EPIMERASE"/>
    <property type="match status" value="1"/>
</dbReference>
<keyword evidence="6" id="KW-1185">Reference proteome</keyword>
<dbReference type="InterPro" id="IPR036291">
    <property type="entry name" value="NAD(P)-bd_dom_sf"/>
</dbReference>
<dbReference type="RefSeq" id="WP_157802186.1">
    <property type="nucleotide sequence ID" value="NZ_PGFF01000001.1"/>
</dbReference>
<dbReference type="Pfam" id="PF01370">
    <property type="entry name" value="Epimerase"/>
    <property type="match status" value="1"/>
</dbReference>
<comment type="caution">
    <text evidence="5">The sequence shown here is derived from an EMBL/GenBank/DDBJ whole genome shotgun (WGS) entry which is preliminary data.</text>
</comment>
<protein>
    <submittedName>
        <fullName evidence="5">NAD-dependent epimerase/dehydratase family protein</fullName>
    </submittedName>
</protein>
<evidence type="ECO:0000313" key="5">
    <source>
        <dbReference type="EMBL" id="PJJ70758.1"/>
    </source>
</evidence>
<dbReference type="EMBL" id="PGFF01000001">
    <property type="protein sequence ID" value="PJJ70758.1"/>
    <property type="molecule type" value="Genomic_DNA"/>
</dbReference>
<evidence type="ECO:0000256" key="1">
    <source>
        <dbReference type="ARBA" id="ARBA00007637"/>
    </source>
</evidence>
<dbReference type="GO" id="GO:0016491">
    <property type="term" value="F:oxidoreductase activity"/>
    <property type="evidence" value="ECO:0007669"/>
    <property type="project" value="UniProtKB-KW"/>
</dbReference>
<dbReference type="PANTHER" id="PTHR43103:SF5">
    <property type="entry name" value="4-EPIMERASE, PUTATIVE (AFU_ORTHOLOGUE AFUA_7G00360)-RELATED"/>
    <property type="match status" value="1"/>
</dbReference>
<dbReference type="OrthoDB" id="9795501at2"/>
<organism evidence="5 6">
    <name type="scientific">Diaminobutyricimonas aerilata</name>
    <dbReference type="NCBI Taxonomy" id="1162967"/>
    <lineage>
        <taxon>Bacteria</taxon>
        <taxon>Bacillati</taxon>
        <taxon>Actinomycetota</taxon>
        <taxon>Actinomycetes</taxon>
        <taxon>Micrococcales</taxon>
        <taxon>Microbacteriaceae</taxon>
        <taxon>Diaminobutyricimonas</taxon>
    </lineage>
</organism>